<proteinExistence type="predicted"/>
<evidence type="ECO:0000256" key="1">
    <source>
        <dbReference type="SAM" id="SignalP"/>
    </source>
</evidence>
<dbReference type="AlphaFoldDB" id="A0A9X3NBQ8"/>
<dbReference type="RefSeq" id="WP_270027898.1">
    <property type="nucleotide sequence ID" value="NZ_JAPDDP010000055.1"/>
</dbReference>
<evidence type="ECO:0000259" key="2">
    <source>
        <dbReference type="Pfam" id="PF05257"/>
    </source>
</evidence>
<dbReference type="InterPro" id="IPR038765">
    <property type="entry name" value="Papain-like_cys_pep_sf"/>
</dbReference>
<dbReference type="InterPro" id="IPR007921">
    <property type="entry name" value="CHAP_dom"/>
</dbReference>
<protein>
    <submittedName>
        <fullName evidence="3">CHAP domain-containing protein</fullName>
    </submittedName>
</protein>
<dbReference type="Gene3D" id="3.90.1720.10">
    <property type="entry name" value="endopeptidase domain like (from Nostoc punctiforme)"/>
    <property type="match status" value="1"/>
</dbReference>
<dbReference type="EMBL" id="JAPDDP010000055">
    <property type="protein sequence ID" value="MDA0183508.1"/>
    <property type="molecule type" value="Genomic_DNA"/>
</dbReference>
<accession>A0A9X3NBQ8</accession>
<feature type="signal peptide" evidence="1">
    <location>
        <begin position="1"/>
        <end position="28"/>
    </location>
</feature>
<reference evidence="3" key="1">
    <citation type="submission" date="2022-10" db="EMBL/GenBank/DDBJ databases">
        <title>The WGS of Solirubrobacter phytolaccae KCTC 29190.</title>
        <authorList>
            <person name="Jiang Z."/>
        </authorList>
    </citation>
    <scope>NUCLEOTIDE SEQUENCE</scope>
    <source>
        <strain evidence="3">KCTC 29190</strain>
    </source>
</reference>
<dbReference type="SUPFAM" id="SSF54001">
    <property type="entry name" value="Cysteine proteinases"/>
    <property type="match status" value="1"/>
</dbReference>
<sequence>MSYDVAMARMQQLQALFTPVAAAPVAPAAPAATPASSTAFSTALQSAGQTAQLASTAAQPTSNAGQAIVNLVSQEIGVKEQPMGSNDSPRIAQYRQATAGSGVGPWCAYFTSWAAREAGVPLGDNGQGFGRVDDVYAWAEKSGKAVPNTGGDVKPQPGDLIVWDEHIGVVENVAADGTINTIEGNSSDQVIRRSYAPGDRPAIGYVRLG</sequence>
<keyword evidence="4" id="KW-1185">Reference proteome</keyword>
<evidence type="ECO:0000313" key="3">
    <source>
        <dbReference type="EMBL" id="MDA0183508.1"/>
    </source>
</evidence>
<organism evidence="3 4">
    <name type="scientific">Solirubrobacter phytolaccae</name>
    <dbReference type="NCBI Taxonomy" id="1404360"/>
    <lineage>
        <taxon>Bacteria</taxon>
        <taxon>Bacillati</taxon>
        <taxon>Actinomycetota</taxon>
        <taxon>Thermoleophilia</taxon>
        <taxon>Solirubrobacterales</taxon>
        <taxon>Solirubrobacteraceae</taxon>
        <taxon>Solirubrobacter</taxon>
    </lineage>
</organism>
<gene>
    <name evidence="3" type="ORF">OJ997_24580</name>
</gene>
<dbReference type="Proteomes" id="UP001147653">
    <property type="component" value="Unassembled WGS sequence"/>
</dbReference>
<keyword evidence="1" id="KW-0732">Signal</keyword>
<feature type="domain" description="Peptidase C51" evidence="2">
    <location>
        <begin position="104"/>
        <end position="185"/>
    </location>
</feature>
<evidence type="ECO:0000313" key="4">
    <source>
        <dbReference type="Proteomes" id="UP001147653"/>
    </source>
</evidence>
<comment type="caution">
    <text evidence="3">The sequence shown here is derived from an EMBL/GenBank/DDBJ whole genome shotgun (WGS) entry which is preliminary data.</text>
</comment>
<feature type="chain" id="PRO_5040828439" evidence="1">
    <location>
        <begin position="29"/>
        <end position="209"/>
    </location>
</feature>
<dbReference type="Pfam" id="PF05257">
    <property type="entry name" value="CHAP"/>
    <property type="match status" value="1"/>
</dbReference>
<name>A0A9X3NBQ8_9ACTN</name>